<organism evidence="7 8">
    <name type="scientific">Kibdelosporangium persicum</name>
    <dbReference type="NCBI Taxonomy" id="2698649"/>
    <lineage>
        <taxon>Bacteria</taxon>
        <taxon>Bacillati</taxon>
        <taxon>Actinomycetota</taxon>
        <taxon>Actinomycetes</taxon>
        <taxon>Pseudonocardiales</taxon>
        <taxon>Pseudonocardiaceae</taxon>
        <taxon>Kibdelosporangium</taxon>
    </lineage>
</organism>
<comment type="cofactor">
    <cofactor evidence="1">
        <name>FAD</name>
        <dbReference type="ChEBI" id="CHEBI:57692"/>
    </cofactor>
</comment>
<dbReference type="InterPro" id="IPR006094">
    <property type="entry name" value="Oxid_FAD_bind_N"/>
</dbReference>
<evidence type="ECO:0000256" key="2">
    <source>
        <dbReference type="ARBA" id="ARBA00005466"/>
    </source>
</evidence>
<accession>A0ABX2F1Z8</accession>
<keyword evidence="5" id="KW-0560">Oxidoreductase</keyword>
<dbReference type="InterPro" id="IPR016166">
    <property type="entry name" value="FAD-bd_PCMH"/>
</dbReference>
<evidence type="ECO:0000259" key="6">
    <source>
        <dbReference type="PROSITE" id="PS51387"/>
    </source>
</evidence>
<dbReference type="EMBL" id="JAAATY010000005">
    <property type="protein sequence ID" value="NRN65011.1"/>
    <property type="molecule type" value="Genomic_DNA"/>
</dbReference>
<comment type="caution">
    <text evidence="7">The sequence shown here is derived from an EMBL/GenBank/DDBJ whole genome shotgun (WGS) entry which is preliminary data.</text>
</comment>
<evidence type="ECO:0000256" key="1">
    <source>
        <dbReference type="ARBA" id="ARBA00001974"/>
    </source>
</evidence>
<gene>
    <name evidence="7" type="ORF">GC106_22210</name>
</gene>
<protein>
    <submittedName>
        <fullName evidence="7">FAD-binding oxidoreductase</fullName>
    </submittedName>
</protein>
<dbReference type="InterPro" id="IPR012951">
    <property type="entry name" value="BBE"/>
</dbReference>
<dbReference type="InterPro" id="IPR016169">
    <property type="entry name" value="FAD-bd_PCMH_sub2"/>
</dbReference>
<evidence type="ECO:0000256" key="4">
    <source>
        <dbReference type="ARBA" id="ARBA00022827"/>
    </source>
</evidence>
<dbReference type="PROSITE" id="PS51318">
    <property type="entry name" value="TAT"/>
    <property type="match status" value="1"/>
</dbReference>
<dbReference type="Gene3D" id="3.40.462.20">
    <property type="match status" value="1"/>
</dbReference>
<dbReference type="PANTHER" id="PTHR42973:SF39">
    <property type="entry name" value="FAD-BINDING PCMH-TYPE DOMAIN-CONTAINING PROTEIN"/>
    <property type="match status" value="1"/>
</dbReference>
<feature type="domain" description="FAD-binding PCMH-type" evidence="6">
    <location>
        <begin position="56"/>
        <end position="237"/>
    </location>
</feature>
<dbReference type="SUPFAM" id="SSF56176">
    <property type="entry name" value="FAD-binding/transporter-associated domain-like"/>
    <property type="match status" value="1"/>
</dbReference>
<dbReference type="InterPro" id="IPR006311">
    <property type="entry name" value="TAT_signal"/>
</dbReference>
<dbReference type="PANTHER" id="PTHR42973">
    <property type="entry name" value="BINDING OXIDOREDUCTASE, PUTATIVE (AFU_ORTHOLOGUE AFUA_1G17690)-RELATED"/>
    <property type="match status" value="1"/>
</dbReference>
<keyword evidence="3" id="KW-0285">Flavoprotein</keyword>
<dbReference type="Pfam" id="PF08031">
    <property type="entry name" value="BBE"/>
    <property type="match status" value="1"/>
</dbReference>
<keyword evidence="4" id="KW-0274">FAD</keyword>
<dbReference type="InterPro" id="IPR050416">
    <property type="entry name" value="FAD-linked_Oxidoreductase"/>
</dbReference>
<dbReference type="RefSeq" id="WP_173128223.1">
    <property type="nucleotide sequence ID" value="NZ_CBCSGW010000040.1"/>
</dbReference>
<dbReference type="InterPro" id="IPR036318">
    <property type="entry name" value="FAD-bd_PCMH-like_sf"/>
</dbReference>
<keyword evidence="8" id="KW-1185">Reference proteome</keyword>
<evidence type="ECO:0000313" key="7">
    <source>
        <dbReference type="EMBL" id="NRN65011.1"/>
    </source>
</evidence>
<evidence type="ECO:0000313" key="8">
    <source>
        <dbReference type="Proteomes" id="UP000763557"/>
    </source>
</evidence>
<dbReference type="Gene3D" id="3.30.465.10">
    <property type="match status" value="1"/>
</dbReference>
<sequence>MVNRRGFLATTATLGAAVALPGEAVAQAEQFAVGPVTIGPDDPRYEDLAVRTKNDRFVTRPESFRIVGTTDQVVRVVDEAARAGKRITVRSGGHCYENFVGEPAPGVIIDMIEMNRVYFDARRRAFAVESGALLSDVYETLYYGWGVTIPAGQCGTVAVGGQIQGGGYGPLSRTLGSVVDYLEAVEVVVVDRNGRARAVVASRDPRDPDHDLWWAHTGGGGGNFGVVTRYWLRTPGARGNDPTKLLPKPPRGLLSGAAFWKWDDLGKEKFRRLLANHGAWHERTSVPGAPGGGVYGVFMIGGKGLSPMGLPGDLILLAQVDAYAPGAEQQLRDFFAAVAEGVGGEPSISPQPTPWHTTVRGNVEGVGEIDRQKNKAAYLRRRFTDSQADTIYDTLTAEQSQLDTRMLWLVSYGGKVNEVDPAATASPQRDSMLKAIYITSWQDPAKDQQHIDWVRQFYRAVYKETGGVPVPNEVSDGSYINYPDVDLADPSQNTSGVPWYTLYYKDNYPRLQRVKAKYDPRDVFTHALGIRPA</sequence>
<dbReference type="Proteomes" id="UP000763557">
    <property type="component" value="Unassembled WGS sequence"/>
</dbReference>
<dbReference type="PROSITE" id="PS51387">
    <property type="entry name" value="FAD_PCMH"/>
    <property type="match status" value="1"/>
</dbReference>
<evidence type="ECO:0000256" key="5">
    <source>
        <dbReference type="ARBA" id="ARBA00023002"/>
    </source>
</evidence>
<reference evidence="7 8" key="1">
    <citation type="submission" date="2020-01" db="EMBL/GenBank/DDBJ databases">
        <title>Kibdelosporangium persica a novel Actinomycetes from a hot desert in Iran.</title>
        <authorList>
            <person name="Safaei N."/>
            <person name="Zaburannyi N."/>
            <person name="Mueller R."/>
            <person name="Wink J."/>
        </authorList>
    </citation>
    <scope>NUCLEOTIDE SEQUENCE [LARGE SCALE GENOMIC DNA]</scope>
    <source>
        <strain evidence="7 8">4NS15</strain>
    </source>
</reference>
<dbReference type="Pfam" id="PF01565">
    <property type="entry name" value="FAD_binding_4"/>
    <property type="match status" value="1"/>
</dbReference>
<evidence type="ECO:0000256" key="3">
    <source>
        <dbReference type="ARBA" id="ARBA00022630"/>
    </source>
</evidence>
<name>A0ABX2F1Z8_9PSEU</name>
<proteinExistence type="inferred from homology"/>
<comment type="similarity">
    <text evidence="2">Belongs to the oxygen-dependent FAD-linked oxidoreductase family.</text>
</comment>